<dbReference type="SUPFAM" id="SSF88659">
    <property type="entry name" value="Sigma3 and sigma4 domains of RNA polymerase sigma factors"/>
    <property type="match status" value="1"/>
</dbReference>
<dbReference type="CDD" id="cd06171">
    <property type="entry name" value="Sigma70_r4"/>
    <property type="match status" value="1"/>
</dbReference>
<evidence type="ECO:0000259" key="6">
    <source>
        <dbReference type="Pfam" id="PF08281"/>
    </source>
</evidence>
<dbReference type="Gene3D" id="1.10.10.10">
    <property type="entry name" value="Winged helix-like DNA-binding domain superfamily/Winged helix DNA-binding domain"/>
    <property type="match status" value="1"/>
</dbReference>
<evidence type="ECO:0000256" key="3">
    <source>
        <dbReference type="ARBA" id="ARBA00023082"/>
    </source>
</evidence>
<dbReference type="Pfam" id="PF08281">
    <property type="entry name" value="Sigma70_r4_2"/>
    <property type="match status" value="1"/>
</dbReference>
<dbReference type="InterPro" id="IPR013249">
    <property type="entry name" value="RNA_pol_sigma70_r4_t2"/>
</dbReference>
<evidence type="ECO:0000256" key="4">
    <source>
        <dbReference type="ARBA" id="ARBA00023163"/>
    </source>
</evidence>
<evidence type="ECO:0000313" key="7">
    <source>
        <dbReference type="EMBL" id="MFC7297495.1"/>
    </source>
</evidence>
<accession>A0ABW2J3E7</accession>
<dbReference type="PANTHER" id="PTHR43133">
    <property type="entry name" value="RNA POLYMERASE ECF-TYPE SIGMA FACTO"/>
    <property type="match status" value="1"/>
</dbReference>
<dbReference type="EMBL" id="JBHTCC010000001">
    <property type="protein sequence ID" value="MFC7297495.1"/>
    <property type="molecule type" value="Genomic_DNA"/>
</dbReference>
<evidence type="ECO:0000256" key="1">
    <source>
        <dbReference type="ARBA" id="ARBA00010641"/>
    </source>
</evidence>
<dbReference type="Gene3D" id="1.10.1740.10">
    <property type="match status" value="1"/>
</dbReference>
<proteinExistence type="inferred from homology"/>
<sequence>MLLTHTRSQELAVLYSDHHGWLVSFLRRKLGNIDNANDLAQDTFTRILTARDADAIREPRAYLTTIASRLTAQYFRRLALERAYLDALAAMPEETVPSPETRMLIVEALTAISRILDGLSPRVREIFLLSQLDGWTYADIATQFGMSVNAVQKSMIRAFQHCYTAVYPAQ</sequence>
<dbReference type="PANTHER" id="PTHR43133:SF63">
    <property type="entry name" value="RNA POLYMERASE SIGMA FACTOR FECI-RELATED"/>
    <property type="match status" value="1"/>
</dbReference>
<keyword evidence="8" id="KW-1185">Reference proteome</keyword>
<reference evidence="8" key="1">
    <citation type="journal article" date="2019" name="Int. J. Syst. Evol. Microbiol.">
        <title>The Global Catalogue of Microorganisms (GCM) 10K type strain sequencing project: providing services to taxonomists for standard genome sequencing and annotation.</title>
        <authorList>
            <consortium name="The Broad Institute Genomics Platform"/>
            <consortium name="The Broad Institute Genome Sequencing Center for Infectious Disease"/>
            <person name="Wu L."/>
            <person name="Ma J."/>
        </authorList>
    </citation>
    <scope>NUCLEOTIDE SEQUENCE [LARGE SCALE GENOMIC DNA]</scope>
    <source>
        <strain evidence="8">CCUG 36956</strain>
    </source>
</reference>
<dbReference type="InterPro" id="IPR013324">
    <property type="entry name" value="RNA_pol_sigma_r3/r4-like"/>
</dbReference>
<keyword evidence="4" id="KW-0804">Transcription</keyword>
<dbReference type="NCBIfam" id="TIGR02937">
    <property type="entry name" value="sigma70-ECF"/>
    <property type="match status" value="1"/>
</dbReference>
<comment type="similarity">
    <text evidence="1">Belongs to the sigma-70 factor family. ECF subfamily.</text>
</comment>
<protein>
    <submittedName>
        <fullName evidence="7">Sigma-70 family RNA polymerase sigma factor</fullName>
    </submittedName>
</protein>
<organism evidence="7 8">
    <name type="scientific">Herminiimonas aquatilis</name>
    <dbReference type="NCBI Taxonomy" id="345342"/>
    <lineage>
        <taxon>Bacteria</taxon>
        <taxon>Pseudomonadati</taxon>
        <taxon>Pseudomonadota</taxon>
        <taxon>Betaproteobacteria</taxon>
        <taxon>Burkholderiales</taxon>
        <taxon>Oxalobacteraceae</taxon>
        <taxon>Herminiimonas</taxon>
    </lineage>
</organism>
<dbReference type="RefSeq" id="WP_382232638.1">
    <property type="nucleotide sequence ID" value="NZ_JBHTCC010000001.1"/>
</dbReference>
<dbReference type="SUPFAM" id="SSF88946">
    <property type="entry name" value="Sigma2 domain of RNA polymerase sigma factors"/>
    <property type="match status" value="1"/>
</dbReference>
<keyword evidence="3" id="KW-0731">Sigma factor</keyword>
<evidence type="ECO:0000259" key="5">
    <source>
        <dbReference type="Pfam" id="PF04542"/>
    </source>
</evidence>
<dbReference type="Pfam" id="PF04542">
    <property type="entry name" value="Sigma70_r2"/>
    <property type="match status" value="1"/>
</dbReference>
<keyword evidence="2" id="KW-0805">Transcription regulation</keyword>
<dbReference type="InterPro" id="IPR039425">
    <property type="entry name" value="RNA_pol_sigma-70-like"/>
</dbReference>
<comment type="caution">
    <text evidence="7">The sequence shown here is derived from an EMBL/GenBank/DDBJ whole genome shotgun (WGS) entry which is preliminary data.</text>
</comment>
<evidence type="ECO:0000256" key="2">
    <source>
        <dbReference type="ARBA" id="ARBA00023015"/>
    </source>
</evidence>
<dbReference type="NCBIfam" id="NF009180">
    <property type="entry name" value="PRK12528.1"/>
    <property type="match status" value="1"/>
</dbReference>
<name>A0ABW2J3E7_9BURK</name>
<dbReference type="InterPro" id="IPR036388">
    <property type="entry name" value="WH-like_DNA-bd_sf"/>
</dbReference>
<dbReference type="Proteomes" id="UP001596379">
    <property type="component" value="Unassembled WGS sequence"/>
</dbReference>
<dbReference type="InterPro" id="IPR014284">
    <property type="entry name" value="RNA_pol_sigma-70_dom"/>
</dbReference>
<dbReference type="InterPro" id="IPR007627">
    <property type="entry name" value="RNA_pol_sigma70_r2"/>
</dbReference>
<evidence type="ECO:0000313" key="8">
    <source>
        <dbReference type="Proteomes" id="UP001596379"/>
    </source>
</evidence>
<gene>
    <name evidence="7" type="ORF">ACFQO0_03485</name>
</gene>
<feature type="domain" description="RNA polymerase sigma-70 region 2" evidence="5">
    <location>
        <begin position="14"/>
        <end position="78"/>
    </location>
</feature>
<feature type="domain" description="RNA polymerase sigma factor 70 region 4 type 2" evidence="6">
    <location>
        <begin position="111"/>
        <end position="162"/>
    </location>
</feature>
<dbReference type="InterPro" id="IPR013325">
    <property type="entry name" value="RNA_pol_sigma_r2"/>
</dbReference>